<comment type="caution">
    <text evidence="2">The sequence shown here is derived from an EMBL/GenBank/DDBJ whole genome shotgun (WGS) entry which is preliminary data.</text>
</comment>
<gene>
    <name evidence="2" type="ORF">ACH50_04420</name>
    <name evidence="1" type="ORF">ACH50_08870</name>
</gene>
<dbReference type="InterPro" id="IPR010272">
    <property type="entry name" value="T6SS_TssF"/>
</dbReference>
<dbReference type="PIRSF" id="PIRSF028304">
    <property type="entry name" value="UCP028304"/>
    <property type="match status" value="1"/>
</dbReference>
<dbReference type="PANTHER" id="PTHR35370">
    <property type="entry name" value="CYTOPLASMIC PROTEIN-RELATED-RELATED"/>
    <property type="match status" value="1"/>
</dbReference>
<dbReference type="EMBL" id="LFEJ01000007">
    <property type="protein sequence ID" value="KMV35864.1"/>
    <property type="molecule type" value="Genomic_DNA"/>
</dbReference>
<dbReference type="PATRIC" id="fig|1656095.3.peg.4273"/>
<evidence type="ECO:0000313" key="1">
    <source>
        <dbReference type="EMBL" id="KMV34865.1"/>
    </source>
</evidence>
<sequence>MEDLTLRYFDTEMRYLRDAAREFAELHPEEARQMGLTMNGAMDESVDRLFQGFAFMMGRVRQKLDDDYPELTEGVISLLWPHYLRPLPSMCVVEIAPEPDALKHSDTVLMHTEVVSAPVGDNRVRCRYRTTRPLTLQPLALQKASIYTEPDGVNALCLHFTCGNTADWQRLDLSALPVYLNGDAPLASLLHLFLTRRVAQAYIRMPGNVDREPLTLRFRASAFDEDAHLWDVEKNEYSGYQHLLEYFTFREKFMFVSLEGLEQVVWPETLPWFELEFRFTQHWPHDFTVSEENLRLHCVPVVNLFRLDARPLAINAEQTEYRLQPLRDDDPHTEIFAVESVAASFEEDAPRYTSFRLFEQRGGMLRRERPPRYFHTRVLRGPSGRTETRLILGGEEFERERLLPDEPLALSLTGTNGSLPRKTLQSILLDQLAGTQQTPVRVRNLCPPSMPCYPPNENRFHWKLLSQLGSNFLWMMNNTEVLRNTLALYNWTDNDNNRRRLQGILNVEHHRLEYWKRGLIRGVDIEVTLDTTHFAGEGDVWLFGGLLNRFFAQYADMHLFNRLTLILQPTGHCLRWKENHQSALRR</sequence>
<accession>A0A0J8YEA7</accession>
<organism evidence="2 3">
    <name type="scientific">Franconibacter pulveris</name>
    <dbReference type="NCBI Taxonomy" id="435910"/>
    <lineage>
        <taxon>Bacteria</taxon>
        <taxon>Pseudomonadati</taxon>
        <taxon>Pseudomonadota</taxon>
        <taxon>Gammaproteobacteria</taxon>
        <taxon>Enterobacterales</taxon>
        <taxon>Enterobacteriaceae</taxon>
        <taxon>Franconibacter</taxon>
    </lineage>
</organism>
<dbReference type="AlphaFoldDB" id="A0A0J8YEA7"/>
<protein>
    <submittedName>
        <fullName evidence="2">Type VI secretion protein ImpG</fullName>
    </submittedName>
</protein>
<evidence type="ECO:0000313" key="2">
    <source>
        <dbReference type="EMBL" id="KMV35864.1"/>
    </source>
</evidence>
<dbReference type="EMBL" id="LFEJ01000013">
    <property type="protein sequence ID" value="KMV34865.1"/>
    <property type="molecule type" value="Genomic_DNA"/>
</dbReference>
<reference evidence="2 3" key="1">
    <citation type="submission" date="2015-06" db="EMBL/GenBank/DDBJ databases">
        <title>Genome sequencing of Cronobacter sp. strain DJ34 isolated from petroleum contaminated sludge of Duliajan Oil Fields, Assam, India.</title>
        <authorList>
            <person name="Pal S."/>
            <person name="Banerjee T.D."/>
            <person name="Roy A."/>
            <person name="Sar P."/>
            <person name="Kazy S.K."/>
        </authorList>
    </citation>
    <scope>NUCLEOTIDE SEQUENCE [LARGE SCALE GENOMIC DNA]</scope>
    <source>
        <strain evidence="2 3">DJ34</strain>
    </source>
</reference>
<proteinExistence type="predicted"/>
<dbReference type="OrthoDB" id="9763676at2"/>
<dbReference type="Proteomes" id="UP000037315">
    <property type="component" value="Unassembled WGS sequence"/>
</dbReference>
<dbReference type="RefSeq" id="WP_048887435.1">
    <property type="nucleotide sequence ID" value="NZ_LFEJ01000007.1"/>
</dbReference>
<dbReference type="PANTHER" id="PTHR35370:SF4">
    <property type="entry name" value="TYPE VI SECRETION SYSTEM BASEPLATE SUBUNIT TSSF"/>
    <property type="match status" value="1"/>
</dbReference>
<name>A0A0J8YEA7_9ENTR</name>
<dbReference type="Pfam" id="PF05947">
    <property type="entry name" value="T6SS_TssF"/>
    <property type="match status" value="1"/>
</dbReference>
<evidence type="ECO:0000313" key="3">
    <source>
        <dbReference type="Proteomes" id="UP000037315"/>
    </source>
</evidence>
<keyword evidence="3" id="KW-1185">Reference proteome</keyword>
<dbReference type="NCBIfam" id="TIGR03359">
    <property type="entry name" value="VI_chp_6"/>
    <property type="match status" value="1"/>
</dbReference>
<dbReference type="STRING" id="1121863.GCA_000621185_03932"/>